<dbReference type="AlphaFoldDB" id="A0A0L0G2F7"/>
<dbReference type="EMBL" id="KQ241850">
    <property type="protein sequence ID" value="KNC83255.1"/>
    <property type="molecule type" value="Genomic_DNA"/>
</dbReference>
<dbReference type="Proteomes" id="UP000054560">
    <property type="component" value="Unassembled WGS sequence"/>
</dbReference>
<organism evidence="1 2">
    <name type="scientific">Sphaeroforma arctica JP610</name>
    <dbReference type="NCBI Taxonomy" id="667725"/>
    <lineage>
        <taxon>Eukaryota</taxon>
        <taxon>Ichthyosporea</taxon>
        <taxon>Ichthyophonida</taxon>
        <taxon>Sphaeroforma</taxon>
    </lineage>
</organism>
<evidence type="ECO:0000313" key="1">
    <source>
        <dbReference type="EMBL" id="KNC83255.1"/>
    </source>
</evidence>
<dbReference type="RefSeq" id="XP_014157157.1">
    <property type="nucleotide sequence ID" value="XM_014301682.1"/>
</dbReference>
<accession>A0A0L0G2F7</accession>
<dbReference type="OrthoDB" id="206748at2759"/>
<dbReference type="GeneID" id="25904996"/>
<name>A0A0L0G2F7_9EUKA</name>
<protein>
    <submittedName>
        <fullName evidence="1">Uncharacterized protein</fullName>
    </submittedName>
</protein>
<keyword evidence="2" id="KW-1185">Reference proteome</keyword>
<evidence type="ECO:0000313" key="2">
    <source>
        <dbReference type="Proteomes" id="UP000054560"/>
    </source>
</evidence>
<gene>
    <name evidence="1" type="ORF">SARC_04492</name>
</gene>
<proteinExistence type="predicted"/>
<sequence>MGSDNPFGECLTNERILDRLQNCSIKEQFLNYDRRLTRVDYLFDEQQDDHNHWPAMERVTKNCMENEPQRSQVHTDPVNKRLDCYMSRSVEAAYFAITGAGLHIRLKSRSMKRTVFIPTNRPEKQLALDHGLVGRLQILVAPGGAWAAVPEAYFPHLTNGWMLLVMPDSIDLSFLPADHLLRNCFIGGKRPCAEYGKIEFSRLFIQLFAHAVGLSEVWVLDDNITKCERRNIVDSAGGEKNWQVGPGSIQRVGLEEFMQQLRE</sequence>
<reference evidence="1 2" key="1">
    <citation type="submission" date="2011-02" db="EMBL/GenBank/DDBJ databases">
        <title>The Genome Sequence of Sphaeroforma arctica JP610.</title>
        <authorList>
            <consortium name="The Broad Institute Genome Sequencing Platform"/>
            <person name="Russ C."/>
            <person name="Cuomo C."/>
            <person name="Young S.K."/>
            <person name="Zeng Q."/>
            <person name="Gargeya S."/>
            <person name="Alvarado L."/>
            <person name="Berlin A."/>
            <person name="Chapman S.B."/>
            <person name="Chen Z."/>
            <person name="Freedman E."/>
            <person name="Gellesch M."/>
            <person name="Goldberg J."/>
            <person name="Griggs A."/>
            <person name="Gujja S."/>
            <person name="Heilman E."/>
            <person name="Heiman D."/>
            <person name="Howarth C."/>
            <person name="Mehta T."/>
            <person name="Neiman D."/>
            <person name="Pearson M."/>
            <person name="Roberts A."/>
            <person name="Saif S."/>
            <person name="Shea T."/>
            <person name="Shenoy N."/>
            <person name="Sisk P."/>
            <person name="Stolte C."/>
            <person name="Sykes S."/>
            <person name="White J."/>
            <person name="Yandava C."/>
            <person name="Burger G."/>
            <person name="Gray M.W."/>
            <person name="Holland P.W.H."/>
            <person name="King N."/>
            <person name="Lang F.B.F."/>
            <person name="Roger A.J."/>
            <person name="Ruiz-Trillo I."/>
            <person name="Haas B."/>
            <person name="Nusbaum C."/>
            <person name="Birren B."/>
        </authorList>
    </citation>
    <scope>NUCLEOTIDE SEQUENCE [LARGE SCALE GENOMIC DNA]</scope>
    <source>
        <strain evidence="1 2">JP610</strain>
    </source>
</reference>